<name>A0A3S0UCB5_9BACI</name>
<keyword evidence="12" id="KW-0238">DNA-binding</keyword>
<proteinExistence type="inferred from homology"/>
<dbReference type="InterPro" id="IPR009010">
    <property type="entry name" value="Asp_de-COase-like_dom_sf"/>
</dbReference>
<dbReference type="FunFam" id="3.40.228.10:FF:000002">
    <property type="entry name" value="Formate dehydrogenase subunit alpha"/>
    <property type="match status" value="1"/>
</dbReference>
<dbReference type="InterPro" id="IPR036010">
    <property type="entry name" value="2Fe-2S_ferredoxin-like_sf"/>
</dbReference>
<evidence type="ECO:0000256" key="12">
    <source>
        <dbReference type="ARBA" id="ARBA00023125"/>
    </source>
</evidence>
<keyword evidence="5" id="KW-0500">Molybdenum</keyword>
<reference evidence="18 19" key="1">
    <citation type="submission" date="2018-12" db="EMBL/GenBank/DDBJ databases">
        <title>Bacillus chawlae sp. nov., Bacillus glennii sp. nov., and Bacillus saganii sp. nov. Isolated from the Vehicle Assembly Building at Kennedy Space Center where the Viking Spacecraft were Assembled.</title>
        <authorList>
            <person name="Seuylemezian A."/>
            <person name="Vaishampayan P."/>
        </authorList>
    </citation>
    <scope>NUCLEOTIDE SEQUENCE [LARGE SCALE GENOMIC DNA]</scope>
    <source>
        <strain evidence="18 19">L5</strain>
    </source>
</reference>
<dbReference type="CDD" id="cd02753">
    <property type="entry name" value="MopB_Formate-Dh-H"/>
    <property type="match status" value="1"/>
</dbReference>
<dbReference type="PROSITE" id="PS51379">
    <property type="entry name" value="4FE4S_FER_2"/>
    <property type="match status" value="2"/>
</dbReference>
<dbReference type="PROSITE" id="PS51839">
    <property type="entry name" value="4FE4S_HC3"/>
    <property type="match status" value="1"/>
</dbReference>
<keyword evidence="6" id="KW-0001">2Fe-2S</keyword>
<dbReference type="FunFam" id="3.10.20.740:FF:000003">
    <property type="entry name" value="Formate dehydrogenase subunit alpha"/>
    <property type="match status" value="1"/>
</dbReference>
<keyword evidence="11" id="KW-0411">Iron-sulfur</keyword>
<dbReference type="NCBIfam" id="TIGR01591">
    <property type="entry name" value="Fdh-alpha"/>
    <property type="match status" value="1"/>
</dbReference>
<dbReference type="GO" id="GO:0051539">
    <property type="term" value="F:4 iron, 4 sulfur cluster binding"/>
    <property type="evidence" value="ECO:0007669"/>
    <property type="project" value="UniProtKB-KW"/>
</dbReference>
<keyword evidence="19" id="KW-1185">Reference proteome</keyword>
<dbReference type="PROSITE" id="PS51669">
    <property type="entry name" value="4FE4S_MOW_BIS_MGD"/>
    <property type="match status" value="1"/>
</dbReference>
<dbReference type="OrthoDB" id="9805142at2"/>
<organism evidence="18 19">
    <name type="scientific">Peribacillus cavernae</name>
    <dbReference type="NCBI Taxonomy" id="1674310"/>
    <lineage>
        <taxon>Bacteria</taxon>
        <taxon>Bacillati</taxon>
        <taxon>Bacillota</taxon>
        <taxon>Bacilli</taxon>
        <taxon>Bacillales</taxon>
        <taxon>Bacillaceae</taxon>
        <taxon>Peribacillus</taxon>
    </lineage>
</organism>
<dbReference type="GO" id="GO:0051537">
    <property type="term" value="F:2 iron, 2 sulfur cluster binding"/>
    <property type="evidence" value="ECO:0007669"/>
    <property type="project" value="UniProtKB-KW"/>
</dbReference>
<dbReference type="SUPFAM" id="SSF50692">
    <property type="entry name" value="ADC-like"/>
    <property type="match status" value="1"/>
</dbReference>
<dbReference type="PANTHER" id="PTHR43105">
    <property type="entry name" value="RESPIRATORY NITRATE REDUCTASE"/>
    <property type="match status" value="1"/>
</dbReference>
<dbReference type="InterPro" id="IPR017896">
    <property type="entry name" value="4Fe4S_Fe-S-bd"/>
</dbReference>
<feature type="domain" description="4Fe-4S Mo/W bis-MGD-type" evidence="16">
    <location>
        <begin position="335"/>
        <end position="391"/>
    </location>
</feature>
<evidence type="ECO:0000259" key="14">
    <source>
        <dbReference type="PROSITE" id="PS51085"/>
    </source>
</evidence>
<evidence type="ECO:0000256" key="9">
    <source>
        <dbReference type="ARBA" id="ARBA00023002"/>
    </source>
</evidence>
<feature type="domain" description="4Fe-4S ferredoxin-type" evidence="15">
    <location>
        <begin position="216"/>
        <end position="247"/>
    </location>
</feature>
<keyword evidence="4" id="KW-0004">4Fe-4S</keyword>
<dbReference type="InterPro" id="IPR027467">
    <property type="entry name" value="MopterinOxRdtase_cofactor_BS"/>
</dbReference>
<dbReference type="SMART" id="SM00929">
    <property type="entry name" value="NADH-G_4Fe-4S_3"/>
    <property type="match status" value="1"/>
</dbReference>
<evidence type="ECO:0000256" key="5">
    <source>
        <dbReference type="ARBA" id="ARBA00022505"/>
    </source>
</evidence>
<dbReference type="Gene3D" id="3.30.70.20">
    <property type="match status" value="1"/>
</dbReference>
<comment type="cofactor">
    <cofactor evidence="13">
        <name>[2Fe-2S] cluster</name>
        <dbReference type="ChEBI" id="CHEBI:190135"/>
    </cofactor>
</comment>
<evidence type="ECO:0000256" key="7">
    <source>
        <dbReference type="ARBA" id="ARBA00022723"/>
    </source>
</evidence>
<evidence type="ECO:0000256" key="10">
    <source>
        <dbReference type="ARBA" id="ARBA00023004"/>
    </source>
</evidence>
<dbReference type="InterPro" id="IPR010095">
    <property type="entry name" value="Cas12f1-like_TNB"/>
</dbReference>
<comment type="cofactor">
    <cofactor evidence="1">
        <name>Mo-bis(molybdopterin guanine dinucleotide)</name>
        <dbReference type="ChEBI" id="CHEBI:60539"/>
    </cofactor>
</comment>
<dbReference type="SMART" id="SM00926">
    <property type="entry name" value="Molybdop_Fe4S4"/>
    <property type="match status" value="1"/>
</dbReference>
<dbReference type="PROSITE" id="PS00551">
    <property type="entry name" value="MOLYBDOPTERIN_PROK_1"/>
    <property type="match status" value="1"/>
</dbReference>
<dbReference type="GO" id="GO:0016020">
    <property type="term" value="C:membrane"/>
    <property type="evidence" value="ECO:0007669"/>
    <property type="project" value="TreeGrafter"/>
</dbReference>
<dbReference type="InterPro" id="IPR006656">
    <property type="entry name" value="Mopterin_OxRdtase"/>
</dbReference>
<dbReference type="PROSITE" id="PS00198">
    <property type="entry name" value="4FE4S_FER_1"/>
    <property type="match status" value="1"/>
</dbReference>
<evidence type="ECO:0000256" key="3">
    <source>
        <dbReference type="ARBA" id="ARBA00007023"/>
    </source>
</evidence>
<dbReference type="FunFam" id="3.30.70.20:FF:000032">
    <property type="entry name" value="Formate dehydrogenase, alpha subunit"/>
    <property type="match status" value="1"/>
</dbReference>
<feature type="domain" description="2Fe-2S ferredoxin-type" evidence="14">
    <location>
        <begin position="80"/>
        <end position="156"/>
    </location>
</feature>
<dbReference type="InterPro" id="IPR001041">
    <property type="entry name" value="2Fe-2S_ferredoxin-type"/>
</dbReference>
<comment type="similarity">
    <text evidence="3">In the C-terminal section; belongs to the prokaryotic molybdopterin-containing oxidoreductase family.</text>
</comment>
<evidence type="ECO:0000256" key="2">
    <source>
        <dbReference type="ARBA" id="ARBA00001966"/>
    </source>
</evidence>
<dbReference type="Pfam" id="PF12838">
    <property type="entry name" value="Fer4_7"/>
    <property type="match status" value="1"/>
</dbReference>
<evidence type="ECO:0000259" key="17">
    <source>
        <dbReference type="PROSITE" id="PS51839"/>
    </source>
</evidence>
<evidence type="ECO:0000256" key="11">
    <source>
        <dbReference type="ARBA" id="ARBA00023014"/>
    </source>
</evidence>
<dbReference type="GO" id="GO:0043546">
    <property type="term" value="F:molybdopterin cofactor binding"/>
    <property type="evidence" value="ECO:0007669"/>
    <property type="project" value="InterPro"/>
</dbReference>
<dbReference type="AlphaFoldDB" id="A0A3S0UCB5"/>
<keyword evidence="7" id="KW-0479">Metal-binding</keyword>
<protein>
    <submittedName>
        <fullName evidence="18">Formate dehydrogenase subunit alpha</fullName>
    </submittedName>
</protein>
<evidence type="ECO:0000256" key="13">
    <source>
        <dbReference type="ARBA" id="ARBA00034078"/>
    </source>
</evidence>
<comment type="cofactor">
    <cofactor evidence="2">
        <name>[4Fe-4S] cluster</name>
        <dbReference type="ChEBI" id="CHEBI:49883"/>
    </cofactor>
</comment>
<dbReference type="Proteomes" id="UP000267430">
    <property type="component" value="Unassembled WGS sequence"/>
</dbReference>
<dbReference type="Pfam" id="PF04879">
    <property type="entry name" value="Molybdop_Fe4S4"/>
    <property type="match status" value="1"/>
</dbReference>
<gene>
    <name evidence="18" type="ORF">ELQ35_13415</name>
</gene>
<keyword evidence="8" id="KW-0677">Repeat</keyword>
<evidence type="ECO:0000259" key="15">
    <source>
        <dbReference type="PROSITE" id="PS51379"/>
    </source>
</evidence>
<dbReference type="FunFam" id="2.20.25.90:FF:000001">
    <property type="entry name" value="Formate dehydrogenase subunit alpha"/>
    <property type="match status" value="1"/>
</dbReference>
<dbReference type="Gene3D" id="3.40.228.10">
    <property type="entry name" value="Dimethylsulfoxide Reductase, domain 2"/>
    <property type="match status" value="1"/>
</dbReference>
<evidence type="ECO:0000256" key="1">
    <source>
        <dbReference type="ARBA" id="ARBA00001942"/>
    </source>
</evidence>
<accession>A0A3S0UCB5</accession>
<dbReference type="InterPro" id="IPR050123">
    <property type="entry name" value="Prok_molybdopt-oxidoreductase"/>
</dbReference>
<feature type="domain" description="4Fe-4S His(Cys)3-ligated-type" evidence="17">
    <location>
        <begin position="156"/>
        <end position="196"/>
    </location>
</feature>
<dbReference type="EMBL" id="RYZZ01000017">
    <property type="protein sequence ID" value="RUQ28227.1"/>
    <property type="molecule type" value="Genomic_DNA"/>
</dbReference>
<dbReference type="SUPFAM" id="SSF54862">
    <property type="entry name" value="4Fe-4S ferredoxins"/>
    <property type="match status" value="1"/>
</dbReference>
<evidence type="ECO:0000259" key="16">
    <source>
        <dbReference type="PROSITE" id="PS51669"/>
    </source>
</evidence>
<dbReference type="SUPFAM" id="SSF54292">
    <property type="entry name" value="2Fe-2S ferredoxin-like"/>
    <property type="match status" value="1"/>
</dbReference>
<sequence length="1063" mass="118802">MLEYKCKWYGKKLVVVGSHFPSSQLCSSCEKKNKAVKNLSIREWTCLISKGRYVYIFVCRVMKLIEYILIIGKGVVLLEEGLQINVNGVEMETTGSQTVLQLLSDSSIEIPSVCFHPSLGPIETCDTCIVSVNGELVRSCSTYIEDGDVINTLSQEVKKAQIIGMDKILSNHELYCTVCDYNNGGCEIHNTVKEMKVNHQSIPFDHKPYEEDNSHPFYRYDPDQCILCGRCVEACQDVQVTETLTIDWERQRPRVIWDKDVPINESSCVSCGHCSTVCPCNAMMEKGMVGEAGFLTNIAKKTLRPMIEITKGVETGYGSILAISDIESAMRDERIKKTKTVCTYCGVGCSFDVWTKDRKILKVEPQAEAPANGISTCVKGKFGWDFVNSEERLTKPLIREGDSFREAEWEEALTLIANKFTETKEQHGPESLAFISSSKCTNEESYLMQKLARGVIGTNNIDNCSRYCQSPATVGLFRTVGYGGDSGSITDIEKAQLVLIVGSNTSESHPVLSTRVKRSHKLKGQKLIVADIRKHEMAERADLFVHPRAGSDMVWLSAVTKYIIDSGWTDEKFIRERVNGFEDYKKSLESFTIEYAEEATGIPKESIIKIAEMIHEAKTVAGLWAMGVTQHIGGSDTSTAISNLLLVTGNYCKPGAGSYPLRGHNNVQGASDFGSMPDRLPGYEKVADDNVRAKYEKGWGVKIPEKPGMNNHEMIEGIHSGILKAMYVKGEEMGLVDSNINHVHAAYEKLDFFVVQDLFFSRTAEYADVVLPASPSFEKEGTFTNTERRIQRLYQVFEPLGDSKPDWQIILEIANRLGAGWRYNHPADIMEEAAMLSPIYAGVTYEKLEGYNSLQWPVTADGTDSPLLFADGTFPFPDGKANLFPVQWSEPINFGDEYDIHVNNGRLLEHFHEGNLTYKSKGISMKTPEVWLEVSPELASDRGIKDGTLVRLTSPYGNVKVKCLITDRVQANEVYLPMNDSGEAAINLLTSSFSDKDTDTPAYKETTAKMEILKYDGVSPLRNINHRNGNPQPQMGVEVERKWARKDYIFPGDAVRKEQKQHG</sequence>
<dbReference type="FunFam" id="2.40.40.20:FF:000005">
    <property type="entry name" value="Periplasmic nitrate reductase"/>
    <property type="match status" value="1"/>
</dbReference>
<dbReference type="Gene3D" id="3.10.20.740">
    <property type="match status" value="1"/>
</dbReference>
<keyword evidence="9" id="KW-0560">Oxidoreductase</keyword>
<dbReference type="GO" id="GO:0046872">
    <property type="term" value="F:metal ion binding"/>
    <property type="evidence" value="ECO:0007669"/>
    <property type="project" value="UniProtKB-KW"/>
</dbReference>
<evidence type="ECO:0000313" key="18">
    <source>
        <dbReference type="EMBL" id="RUQ28227.1"/>
    </source>
</evidence>
<dbReference type="InterPro" id="IPR017900">
    <property type="entry name" value="4Fe4S_Fe_S_CS"/>
</dbReference>
<feature type="domain" description="4Fe-4S ferredoxin-type" evidence="15">
    <location>
        <begin position="259"/>
        <end position="288"/>
    </location>
</feature>
<dbReference type="Pfam" id="PF13510">
    <property type="entry name" value="Fer2_4"/>
    <property type="match status" value="1"/>
</dbReference>
<dbReference type="GO" id="GO:0022904">
    <property type="term" value="P:respiratory electron transport chain"/>
    <property type="evidence" value="ECO:0007669"/>
    <property type="project" value="TreeGrafter"/>
</dbReference>
<dbReference type="Gene3D" id="2.40.40.20">
    <property type="match status" value="1"/>
</dbReference>
<dbReference type="InterPro" id="IPR006963">
    <property type="entry name" value="Mopterin_OxRdtase_4Fe-4S_dom"/>
</dbReference>
<evidence type="ECO:0000256" key="4">
    <source>
        <dbReference type="ARBA" id="ARBA00022485"/>
    </source>
</evidence>
<evidence type="ECO:0000256" key="8">
    <source>
        <dbReference type="ARBA" id="ARBA00022737"/>
    </source>
</evidence>
<dbReference type="InterPro" id="IPR006657">
    <property type="entry name" value="MoPterin_dinucl-bd_dom"/>
</dbReference>
<evidence type="ECO:0000256" key="6">
    <source>
        <dbReference type="ARBA" id="ARBA00022714"/>
    </source>
</evidence>
<dbReference type="SUPFAM" id="SSF53706">
    <property type="entry name" value="Formate dehydrogenase/DMSO reductase, domains 1-3"/>
    <property type="match status" value="1"/>
</dbReference>
<dbReference type="Pfam" id="PF07282">
    <property type="entry name" value="Cas12f1-like_TNB"/>
    <property type="match status" value="1"/>
</dbReference>
<dbReference type="GO" id="GO:0008863">
    <property type="term" value="F:formate dehydrogenase (NAD+) activity"/>
    <property type="evidence" value="ECO:0007669"/>
    <property type="project" value="InterPro"/>
</dbReference>
<dbReference type="InterPro" id="IPR006478">
    <property type="entry name" value="Formate_DH_asu"/>
</dbReference>
<dbReference type="Gene3D" id="3.40.50.740">
    <property type="match status" value="1"/>
</dbReference>
<dbReference type="GO" id="GO:0003954">
    <property type="term" value="F:NADH dehydrogenase activity"/>
    <property type="evidence" value="ECO:0007669"/>
    <property type="project" value="TreeGrafter"/>
</dbReference>
<keyword evidence="10" id="KW-0408">Iron</keyword>
<dbReference type="PROSITE" id="PS51085">
    <property type="entry name" value="2FE2S_FER_2"/>
    <property type="match status" value="1"/>
</dbReference>
<evidence type="ECO:0000313" key="19">
    <source>
        <dbReference type="Proteomes" id="UP000267430"/>
    </source>
</evidence>
<dbReference type="InterPro" id="IPR019574">
    <property type="entry name" value="NADH_UbQ_OxRdtase_Gsu_4Fe4S-bd"/>
</dbReference>
<dbReference type="PANTHER" id="PTHR43105:SF14">
    <property type="entry name" value="FORMATE DEHYDROGENASE H"/>
    <property type="match status" value="1"/>
</dbReference>
<dbReference type="Gene3D" id="2.20.25.90">
    <property type="entry name" value="ADC-like domains"/>
    <property type="match status" value="1"/>
</dbReference>
<dbReference type="Pfam" id="PF10588">
    <property type="entry name" value="NADH-G_4Fe-4S_3"/>
    <property type="match status" value="1"/>
</dbReference>
<dbReference type="InterPro" id="IPR041924">
    <property type="entry name" value="Formate_Dh-H_N"/>
</dbReference>
<dbReference type="Pfam" id="PF01568">
    <property type="entry name" value="Molydop_binding"/>
    <property type="match status" value="1"/>
</dbReference>
<dbReference type="GO" id="GO:0015942">
    <property type="term" value="P:formate metabolic process"/>
    <property type="evidence" value="ECO:0007669"/>
    <property type="project" value="InterPro"/>
</dbReference>
<dbReference type="GO" id="GO:0003677">
    <property type="term" value="F:DNA binding"/>
    <property type="evidence" value="ECO:0007669"/>
    <property type="project" value="UniProtKB-KW"/>
</dbReference>
<comment type="caution">
    <text evidence="18">The sequence shown here is derived from an EMBL/GenBank/DDBJ whole genome shotgun (WGS) entry which is preliminary data.</text>
</comment>
<dbReference type="Pfam" id="PF00384">
    <property type="entry name" value="Molybdopterin"/>
    <property type="match status" value="1"/>
</dbReference>